<keyword evidence="1" id="KW-0472">Membrane</keyword>
<evidence type="ECO:0000313" key="3">
    <source>
        <dbReference type="Proteomes" id="UP001497453"/>
    </source>
</evidence>
<evidence type="ECO:0000313" key="2">
    <source>
        <dbReference type="EMBL" id="CAL1713457.1"/>
    </source>
</evidence>
<keyword evidence="1" id="KW-1133">Transmembrane helix</keyword>
<gene>
    <name evidence="2" type="ORF">GFSPODELE1_LOCUS9314</name>
</gene>
<dbReference type="EMBL" id="OZ037950">
    <property type="protein sequence ID" value="CAL1713457.1"/>
    <property type="molecule type" value="Genomic_DNA"/>
</dbReference>
<accession>A0ABP1E2K2</accession>
<name>A0ABP1E2K2_9APHY</name>
<feature type="transmembrane region" description="Helical" evidence="1">
    <location>
        <begin position="42"/>
        <end position="62"/>
    </location>
</feature>
<protein>
    <submittedName>
        <fullName evidence="2">Uncharacterized protein</fullName>
    </submittedName>
</protein>
<proteinExistence type="predicted"/>
<reference evidence="3" key="1">
    <citation type="submission" date="2024-04" db="EMBL/GenBank/DDBJ databases">
        <authorList>
            <person name="Shaw F."/>
            <person name="Minotto A."/>
        </authorList>
    </citation>
    <scope>NUCLEOTIDE SEQUENCE [LARGE SCALE GENOMIC DNA]</scope>
</reference>
<evidence type="ECO:0000256" key="1">
    <source>
        <dbReference type="SAM" id="Phobius"/>
    </source>
</evidence>
<dbReference type="Proteomes" id="UP001497453">
    <property type="component" value="Chromosome 7"/>
</dbReference>
<keyword evidence="3" id="KW-1185">Reference proteome</keyword>
<keyword evidence="1" id="KW-0812">Transmembrane</keyword>
<sequence length="172" mass="18806">MQIGIRNACARRGLGGFLSTDVSSTPVTDTHFSSSCQQLATAIYASCGLMVIAELLVPLVWLEGCKLERKHGKQRTSWQSEHYILIECMADEIEPFGISTAFVAKGLAINDLSSLESNTDLQETSITLPVPLRPLHYAQNLLQPFNTTHVGRGHLTRSSLVATAMIMRSSCL</sequence>
<organism evidence="2 3">
    <name type="scientific">Somion occarium</name>
    <dbReference type="NCBI Taxonomy" id="3059160"/>
    <lineage>
        <taxon>Eukaryota</taxon>
        <taxon>Fungi</taxon>
        <taxon>Dikarya</taxon>
        <taxon>Basidiomycota</taxon>
        <taxon>Agaricomycotina</taxon>
        <taxon>Agaricomycetes</taxon>
        <taxon>Polyporales</taxon>
        <taxon>Cerrenaceae</taxon>
        <taxon>Somion</taxon>
    </lineage>
</organism>